<evidence type="ECO:0000313" key="3">
    <source>
        <dbReference type="EMBL" id="BAO28157.1"/>
    </source>
</evidence>
<dbReference type="Gene3D" id="3.30.370.10">
    <property type="entry name" value="Barstar-like"/>
    <property type="match status" value="1"/>
</dbReference>
<dbReference type="SUPFAM" id="SSF52038">
    <property type="entry name" value="Barstar-related"/>
    <property type="match status" value="1"/>
</dbReference>
<evidence type="ECO:0000256" key="1">
    <source>
        <dbReference type="ARBA" id="ARBA00006845"/>
    </source>
</evidence>
<name>W0SB90_9PROT</name>
<keyword evidence="4" id="KW-1185">Reference proteome</keyword>
<dbReference type="Pfam" id="PF01337">
    <property type="entry name" value="Barstar"/>
    <property type="match status" value="1"/>
</dbReference>
<dbReference type="EMBL" id="AP012547">
    <property type="protein sequence ID" value="BAO28157.1"/>
    <property type="molecule type" value="Genomic_DNA"/>
</dbReference>
<evidence type="ECO:0000259" key="2">
    <source>
        <dbReference type="Pfam" id="PF01337"/>
    </source>
</evidence>
<feature type="domain" description="Barstar (barnase inhibitor)" evidence="2">
    <location>
        <begin position="40"/>
        <end position="133"/>
    </location>
</feature>
<gene>
    <name evidence="3" type="ORF">SUTH_00341</name>
</gene>
<comment type="similarity">
    <text evidence="1">Belongs to the barstar family.</text>
</comment>
<dbReference type="KEGG" id="shd:SUTH_00341"/>
<proteinExistence type="inferred from homology"/>
<dbReference type="Proteomes" id="UP000031637">
    <property type="component" value="Chromosome"/>
</dbReference>
<dbReference type="InterPro" id="IPR035905">
    <property type="entry name" value="Barstar-like_sf"/>
</dbReference>
<protein>
    <recommendedName>
        <fullName evidence="2">Barstar (barnase inhibitor) domain-containing protein</fullName>
    </recommendedName>
</protein>
<dbReference type="HOGENOM" id="CLU_121832_1_0_4"/>
<reference evidence="3 4" key="1">
    <citation type="journal article" date="2014" name="Syst. Appl. Microbiol.">
        <title>Complete genomes of freshwater sulfur oxidizers Sulfuricella denitrificans skB26 and Sulfuritalea hydrogenivorans sk43H: genetic insights into the sulfur oxidation pathway of betaproteobacteria.</title>
        <authorList>
            <person name="Watanabe T."/>
            <person name="Kojima H."/>
            <person name="Fukui M."/>
        </authorList>
    </citation>
    <scope>NUCLEOTIDE SEQUENCE [LARGE SCALE GENOMIC DNA]</scope>
    <source>
        <strain evidence="3">DSM22779</strain>
    </source>
</reference>
<dbReference type="OrthoDB" id="5295683at2"/>
<organism evidence="3 4">
    <name type="scientific">Sulfuritalea hydrogenivorans sk43H</name>
    <dbReference type="NCBI Taxonomy" id="1223802"/>
    <lineage>
        <taxon>Bacteria</taxon>
        <taxon>Pseudomonadati</taxon>
        <taxon>Pseudomonadota</taxon>
        <taxon>Betaproteobacteria</taxon>
        <taxon>Nitrosomonadales</taxon>
        <taxon>Sterolibacteriaceae</taxon>
        <taxon>Sulfuritalea</taxon>
    </lineage>
</organism>
<evidence type="ECO:0000313" key="4">
    <source>
        <dbReference type="Proteomes" id="UP000031637"/>
    </source>
</evidence>
<dbReference type="AlphaFoldDB" id="W0SB90"/>
<accession>W0SB90</accession>
<dbReference type="InterPro" id="IPR000468">
    <property type="entry name" value="Barstar"/>
</dbReference>
<sequence>MTIAHYENLFADASRAGVHHLPHGPIDDLLAGAGAAGCLVLRVDLAAARNKDEMLAALGHALRFPEWFGQNWDALTDCLLDMGWLPATGYVVILDHCDGIHGRAEADFVTLMQIFQDAAATWREDNIPFWCLVDMQADGIAWLPTVPQPG</sequence>
<dbReference type="CDD" id="cd05141">
    <property type="entry name" value="Barstar_evA4336-like"/>
    <property type="match status" value="1"/>
</dbReference>
<dbReference type="RefSeq" id="WP_041096601.1">
    <property type="nucleotide sequence ID" value="NZ_AP012547.1"/>
</dbReference>
<dbReference type="STRING" id="1223802.SUTH_00341"/>